<protein>
    <recommendedName>
        <fullName evidence="6">Pre-mRNA polyadenylation factor Fip1 domain-containing protein</fullName>
    </recommendedName>
</protein>
<keyword evidence="8" id="KW-1185">Reference proteome</keyword>
<feature type="compositionally biased region" description="Basic and acidic residues" evidence="5">
    <location>
        <begin position="308"/>
        <end position="333"/>
    </location>
</feature>
<feature type="compositionally biased region" description="Basic and acidic residues" evidence="5">
    <location>
        <begin position="343"/>
        <end position="357"/>
    </location>
</feature>
<evidence type="ECO:0000313" key="7">
    <source>
        <dbReference type="Ensembl" id="ENSAOCP00000002163.2"/>
    </source>
</evidence>
<dbReference type="InterPro" id="IPR051187">
    <property type="entry name" value="Pre-mRNA_3'-end_processing_reg"/>
</dbReference>
<dbReference type="Pfam" id="PF05182">
    <property type="entry name" value="Fip1"/>
    <property type="match status" value="1"/>
</dbReference>
<reference evidence="7" key="3">
    <citation type="submission" date="2025-09" db="UniProtKB">
        <authorList>
            <consortium name="Ensembl"/>
        </authorList>
    </citation>
    <scope>IDENTIFICATION</scope>
</reference>
<reference evidence="7 8" key="1">
    <citation type="submission" date="2022-01" db="EMBL/GenBank/DDBJ databases">
        <title>A chromosome-scale genome assembly of the false clownfish, Amphiprion ocellaris.</title>
        <authorList>
            <person name="Ryu T."/>
        </authorList>
    </citation>
    <scope>NUCLEOTIDE SEQUENCE [LARGE SCALE GENOMIC DNA]</scope>
</reference>
<dbReference type="Proteomes" id="UP001501940">
    <property type="component" value="Chromosome 2"/>
</dbReference>
<feature type="compositionally biased region" description="Basic and acidic residues" evidence="5">
    <location>
        <begin position="287"/>
        <end position="298"/>
    </location>
</feature>
<reference evidence="7" key="2">
    <citation type="submission" date="2025-08" db="UniProtKB">
        <authorList>
            <consortium name="Ensembl"/>
        </authorList>
    </citation>
    <scope>IDENTIFICATION</scope>
</reference>
<proteinExistence type="inferred from homology"/>
<dbReference type="AlphaFoldDB" id="A0A3Q1AM03"/>
<dbReference type="InterPro" id="IPR007854">
    <property type="entry name" value="Fip1_dom"/>
</dbReference>
<dbReference type="PANTHER" id="PTHR13484">
    <property type="entry name" value="FIP1-LIKE 1 PROTEIN"/>
    <property type="match status" value="1"/>
</dbReference>
<evidence type="ECO:0000256" key="3">
    <source>
        <dbReference type="ARBA" id="ARBA00022664"/>
    </source>
</evidence>
<evidence type="ECO:0000313" key="8">
    <source>
        <dbReference type="Proteomes" id="UP001501940"/>
    </source>
</evidence>
<name>A0A3Q1AM03_AMPOC</name>
<feature type="compositionally biased region" description="Polar residues" evidence="5">
    <location>
        <begin position="149"/>
        <end position="161"/>
    </location>
</feature>
<organism evidence="7 8">
    <name type="scientific">Amphiprion ocellaris</name>
    <name type="common">Clown anemonefish</name>
    <dbReference type="NCBI Taxonomy" id="80972"/>
    <lineage>
        <taxon>Eukaryota</taxon>
        <taxon>Metazoa</taxon>
        <taxon>Chordata</taxon>
        <taxon>Craniata</taxon>
        <taxon>Vertebrata</taxon>
        <taxon>Euteleostomi</taxon>
        <taxon>Actinopterygii</taxon>
        <taxon>Neopterygii</taxon>
        <taxon>Teleostei</taxon>
        <taxon>Neoteleostei</taxon>
        <taxon>Acanthomorphata</taxon>
        <taxon>Ovalentaria</taxon>
        <taxon>Pomacentridae</taxon>
        <taxon>Amphiprion</taxon>
    </lineage>
</organism>
<dbReference type="GO" id="GO:0006397">
    <property type="term" value="P:mRNA processing"/>
    <property type="evidence" value="ECO:0007669"/>
    <property type="project" value="UniProtKB-KW"/>
</dbReference>
<feature type="region of interest" description="Disordered" evidence="5">
    <location>
        <begin position="287"/>
        <end position="405"/>
    </location>
</feature>
<keyword evidence="4" id="KW-0539">Nucleus</keyword>
<comment type="subcellular location">
    <subcellularLocation>
        <location evidence="1">Nucleus</location>
    </subcellularLocation>
</comment>
<evidence type="ECO:0000256" key="4">
    <source>
        <dbReference type="ARBA" id="ARBA00023242"/>
    </source>
</evidence>
<feature type="compositionally biased region" description="Basic residues" evidence="5">
    <location>
        <begin position="377"/>
        <end position="387"/>
    </location>
</feature>
<comment type="similarity">
    <text evidence="2">Belongs to the FIP1 family.</text>
</comment>
<evidence type="ECO:0000256" key="5">
    <source>
        <dbReference type="SAM" id="MobiDB-lite"/>
    </source>
</evidence>
<feature type="region of interest" description="Disordered" evidence="5">
    <location>
        <begin position="131"/>
        <end position="185"/>
    </location>
</feature>
<dbReference type="GO" id="GO:0005847">
    <property type="term" value="C:mRNA cleavage and polyadenylation specificity factor complex"/>
    <property type="evidence" value="ECO:0007669"/>
    <property type="project" value="TreeGrafter"/>
</dbReference>
<feature type="domain" description="Pre-mRNA polyadenylation factor Fip1" evidence="6">
    <location>
        <begin position="82"/>
        <end position="123"/>
    </location>
</feature>
<evidence type="ECO:0000256" key="1">
    <source>
        <dbReference type="ARBA" id="ARBA00004123"/>
    </source>
</evidence>
<evidence type="ECO:0000256" key="2">
    <source>
        <dbReference type="ARBA" id="ARBA00007459"/>
    </source>
</evidence>
<feature type="compositionally biased region" description="Basic residues" evidence="5">
    <location>
        <begin position="131"/>
        <end position="140"/>
    </location>
</feature>
<dbReference type="OMA" id="FDEESWN"/>
<dbReference type="STRING" id="80972.ENSAOCP00000002163"/>
<evidence type="ECO:0000259" key="6">
    <source>
        <dbReference type="Pfam" id="PF05182"/>
    </source>
</evidence>
<dbReference type="Ensembl" id="ENSAOCT00000011970.2">
    <property type="protein sequence ID" value="ENSAOCP00000002163.2"/>
    <property type="gene ID" value="ENSAOCG00000002811.2"/>
</dbReference>
<dbReference type="GeneTree" id="ENSGT01060000248860"/>
<dbReference type="PANTHER" id="PTHR13484:SF0">
    <property type="entry name" value="PRE-MRNA 3'-END-PROCESSING FACTOR FIP1"/>
    <property type="match status" value="1"/>
</dbReference>
<accession>A0A3Q1AM03</accession>
<keyword evidence="3" id="KW-0507">mRNA processing</keyword>
<sequence>MSTSESESSIYGEEDEDGKLYQWIFEMSIRDDNRQETEQIKIASSSEHTPEHLEINAEGIHAAEALDIDELENIKGCQESNLNVKSLDEKPWRKSGANVSDYFNYGFDEESWNAYCQKQLQIRRVRRKLHAKVKAQRRHTGHGEDESSCAHSPSGRPSTLASRDPHAAPTETGGIPRSRNREKRHQCLNTQVDTEMSHKEDSITADHLPPPSNLYSSFAYVSPPSFLFQSRPSPPSPSAIFDSGHSNDFDGPSTSLYARSSGSIFTRAGVIDTTKVWEYYTRQLKCDRHKDRSREHGHDKKSKRGRSREKERHTSSHNSAEKQKNDRDTSERRQNRHSSQRVSGERRHRDRSEDWSKRSQSSSSMSRRDDEEDRESRHTHKKARRSRKGSESNISADQERKLKSD</sequence>